<accession>A0ABS0DFH0</accession>
<feature type="region of interest" description="Disordered" evidence="1">
    <location>
        <begin position="43"/>
        <end position="63"/>
    </location>
</feature>
<protein>
    <submittedName>
        <fullName evidence="2">Uncharacterized protein</fullName>
    </submittedName>
</protein>
<comment type="caution">
    <text evidence="2">The sequence shown here is derived from an EMBL/GenBank/DDBJ whole genome shotgun (WGS) entry which is preliminary data.</text>
</comment>
<feature type="region of interest" description="Disordered" evidence="1">
    <location>
        <begin position="91"/>
        <end position="111"/>
    </location>
</feature>
<gene>
    <name evidence="2" type="ORF">IU449_21990</name>
</gene>
<proteinExistence type="predicted"/>
<sequence length="111" mass="12504">MPKEVGGKIFYSREEGEALGLIPSQEELARAEEIFAAFEERGRALPASEGTTPGFGGRFSDDLGGTEFEGWSRDAATNQWYDKEGRQVSYDEHGRRIRADEQFSERPDLQQ</sequence>
<evidence type="ECO:0000313" key="2">
    <source>
        <dbReference type="EMBL" id="MBF6357181.1"/>
    </source>
</evidence>
<dbReference type="RefSeq" id="WP_195003999.1">
    <property type="nucleotide sequence ID" value="NZ_JADLQN010000004.1"/>
</dbReference>
<dbReference type="Proteomes" id="UP000707731">
    <property type="component" value="Unassembled WGS sequence"/>
</dbReference>
<organism evidence="2 3">
    <name type="scientific">Nocardia higoensis</name>
    <dbReference type="NCBI Taxonomy" id="228599"/>
    <lineage>
        <taxon>Bacteria</taxon>
        <taxon>Bacillati</taxon>
        <taxon>Actinomycetota</taxon>
        <taxon>Actinomycetes</taxon>
        <taxon>Mycobacteriales</taxon>
        <taxon>Nocardiaceae</taxon>
        <taxon>Nocardia</taxon>
    </lineage>
</organism>
<keyword evidence="3" id="KW-1185">Reference proteome</keyword>
<evidence type="ECO:0000313" key="3">
    <source>
        <dbReference type="Proteomes" id="UP000707731"/>
    </source>
</evidence>
<reference evidence="2 3" key="1">
    <citation type="submission" date="2020-10" db="EMBL/GenBank/DDBJ databases">
        <title>Identification of Nocardia species via Next-generation sequencing and recognition of intraspecies genetic diversity.</title>
        <authorList>
            <person name="Li P."/>
            <person name="Li P."/>
            <person name="Lu B."/>
        </authorList>
    </citation>
    <scope>NUCLEOTIDE SEQUENCE [LARGE SCALE GENOMIC DNA]</scope>
    <source>
        <strain evidence="2 3">BJ06-0143</strain>
    </source>
</reference>
<name>A0ABS0DFH0_9NOCA</name>
<dbReference type="EMBL" id="JADLQN010000004">
    <property type="protein sequence ID" value="MBF6357181.1"/>
    <property type="molecule type" value="Genomic_DNA"/>
</dbReference>
<evidence type="ECO:0000256" key="1">
    <source>
        <dbReference type="SAM" id="MobiDB-lite"/>
    </source>
</evidence>